<evidence type="ECO:0000256" key="3">
    <source>
        <dbReference type="ARBA" id="ARBA00023295"/>
    </source>
</evidence>
<evidence type="ECO:0000256" key="5">
    <source>
        <dbReference type="RuleBase" id="RU004336"/>
    </source>
</evidence>
<dbReference type="GO" id="GO:0005975">
    <property type="term" value="P:carbohydrate metabolic process"/>
    <property type="evidence" value="ECO:0007669"/>
    <property type="project" value="InterPro"/>
</dbReference>
<keyword evidence="2 5" id="KW-0378">Hydrolase</keyword>
<organism evidence="6 7">
    <name type="scientific">Tetracentron sinense</name>
    <name type="common">Spur-leaf</name>
    <dbReference type="NCBI Taxonomy" id="13715"/>
    <lineage>
        <taxon>Eukaryota</taxon>
        <taxon>Viridiplantae</taxon>
        <taxon>Streptophyta</taxon>
        <taxon>Embryophyta</taxon>
        <taxon>Tracheophyta</taxon>
        <taxon>Spermatophyta</taxon>
        <taxon>Magnoliopsida</taxon>
        <taxon>Trochodendrales</taxon>
        <taxon>Trochodendraceae</taxon>
        <taxon>Tetracentron</taxon>
    </lineage>
</organism>
<dbReference type="EMBL" id="JABCRI010000859">
    <property type="protein sequence ID" value="KAF8369304.1"/>
    <property type="molecule type" value="Genomic_DNA"/>
</dbReference>
<sequence length="351" mass="38734">MSKLSRGGGTLGYSIGFLVILLRFRSCDIQILVESYAGAQSIGVCYGMVGDNLPSAQEVVDLYRTQNIKRMRLYNPNQAVLQALNGSNIELMLGVPNAELKDLASNPNASNEWVHNNVRDYWPSVRFRYIVVGNEVSATDRQYVLPAMRNIFNAISSAGLQDQINVSTAIDTTVLGTSFPPSQGAFKSNMRSFLDPIIGFLVNNRAPLLANVYPYFSYAGNALQISLPYVLFTSPSVVIQDGELGYSNLFDAILDALYYALEKAGGSSLEIVVSESGWPSAGGTATTAVNARTYNVNLIRHVKGGTPKWPGRPIETYIFSMFDENRKNPELEQHWGLFFPDRRPKYAIVFA</sequence>
<dbReference type="SUPFAM" id="SSF51445">
    <property type="entry name" value="(Trans)glycosidases"/>
    <property type="match status" value="1"/>
</dbReference>
<evidence type="ECO:0000313" key="7">
    <source>
        <dbReference type="Proteomes" id="UP000655225"/>
    </source>
</evidence>
<dbReference type="OMA" id="HAMAISY"/>
<dbReference type="InterPro" id="IPR017853">
    <property type="entry name" value="GH"/>
</dbReference>
<dbReference type="Proteomes" id="UP000655225">
    <property type="component" value="Unassembled WGS sequence"/>
</dbReference>
<protein>
    <recommendedName>
        <fullName evidence="8">Glucan endo-1,3-beta-D-glucosidase</fullName>
    </recommendedName>
</protein>
<dbReference type="AlphaFoldDB" id="A0A834Y9V3"/>
<dbReference type="PANTHER" id="PTHR32227">
    <property type="entry name" value="GLUCAN ENDO-1,3-BETA-GLUCOSIDASE BG1-RELATED-RELATED"/>
    <property type="match status" value="1"/>
</dbReference>
<evidence type="ECO:0000256" key="4">
    <source>
        <dbReference type="RuleBase" id="RU004335"/>
    </source>
</evidence>
<evidence type="ECO:0000256" key="2">
    <source>
        <dbReference type="ARBA" id="ARBA00022801"/>
    </source>
</evidence>
<gene>
    <name evidence="6" type="ORF">HHK36_032684</name>
</gene>
<keyword evidence="7" id="KW-1185">Reference proteome</keyword>
<dbReference type="Gene3D" id="3.20.20.80">
    <property type="entry name" value="Glycosidases"/>
    <property type="match status" value="1"/>
</dbReference>
<dbReference type="OrthoDB" id="941679at2759"/>
<dbReference type="GO" id="GO:0004553">
    <property type="term" value="F:hydrolase activity, hydrolyzing O-glycosyl compounds"/>
    <property type="evidence" value="ECO:0007669"/>
    <property type="project" value="InterPro"/>
</dbReference>
<evidence type="ECO:0000313" key="6">
    <source>
        <dbReference type="EMBL" id="KAF8369304.1"/>
    </source>
</evidence>
<dbReference type="InterPro" id="IPR044965">
    <property type="entry name" value="Glyco_hydro_17_plant"/>
</dbReference>
<comment type="caution">
    <text evidence="6">The sequence shown here is derived from an EMBL/GenBank/DDBJ whole genome shotgun (WGS) entry which is preliminary data.</text>
</comment>
<evidence type="ECO:0000256" key="1">
    <source>
        <dbReference type="ARBA" id="ARBA00008773"/>
    </source>
</evidence>
<name>A0A834Y9V3_TETSI</name>
<keyword evidence="3 5" id="KW-0326">Glycosidase</keyword>
<comment type="similarity">
    <text evidence="1 4">Belongs to the glycosyl hydrolase 17 family.</text>
</comment>
<evidence type="ECO:0008006" key="8">
    <source>
        <dbReference type="Google" id="ProtNLM"/>
    </source>
</evidence>
<dbReference type="PROSITE" id="PS00587">
    <property type="entry name" value="GLYCOSYL_HYDROL_F17"/>
    <property type="match status" value="1"/>
</dbReference>
<dbReference type="FunFam" id="3.20.20.80:FF:000010">
    <property type="entry name" value="glucan endo-1,3-beta-glucosidase, basic"/>
    <property type="match status" value="1"/>
</dbReference>
<accession>A0A834Y9V3</accession>
<dbReference type="InterPro" id="IPR000490">
    <property type="entry name" value="Glyco_hydro_17"/>
</dbReference>
<reference evidence="6 7" key="1">
    <citation type="submission" date="2020-04" db="EMBL/GenBank/DDBJ databases">
        <title>Plant Genome Project.</title>
        <authorList>
            <person name="Zhang R.-G."/>
        </authorList>
    </citation>
    <scope>NUCLEOTIDE SEQUENCE [LARGE SCALE GENOMIC DNA]</scope>
    <source>
        <strain evidence="6">YNK0</strain>
        <tissue evidence="6">Leaf</tissue>
    </source>
</reference>
<proteinExistence type="inferred from homology"/>
<dbReference type="Pfam" id="PF00332">
    <property type="entry name" value="Glyco_hydro_17"/>
    <property type="match status" value="1"/>
</dbReference>